<comment type="function">
    <text evidence="3">Probably deamidates glutamine residues to glutamate on methyl-accepting chemotaxis receptors (MCPs), playing an important role in chemotaxis.</text>
</comment>
<dbReference type="Gene3D" id="3.30.1330.200">
    <property type="match status" value="1"/>
</dbReference>
<keyword evidence="2 3" id="KW-0378">Hydrolase</keyword>
<dbReference type="InterPro" id="IPR005659">
    <property type="entry name" value="Chemorcpt_Glu_NH3ase_CheD"/>
</dbReference>
<dbReference type="STRING" id="1702214.AL399_03525"/>
<protein>
    <recommendedName>
        <fullName evidence="3">Probable chemoreceptor glutamine deamidase CheD</fullName>
        <ecNumber evidence="3">3.5.1.44</ecNumber>
    </recommendedName>
</protein>
<reference evidence="4" key="1">
    <citation type="submission" date="2015-08" db="EMBL/GenBank/DDBJ databases">
        <title>Candidatus Bacteriodes Periocalifornicus.</title>
        <authorList>
            <person name="McLean J.S."/>
            <person name="Kelley S."/>
        </authorList>
    </citation>
    <scope>NUCLEOTIDE SEQUENCE [LARGE SCALE GENOMIC DNA]</scope>
    <source>
        <strain evidence="4">12B</strain>
    </source>
</reference>
<keyword evidence="1 3" id="KW-0145">Chemotaxis</keyword>
<sequence>MEVRETHYLYPSALYASRTPTTVSTILGSCVAVCLWDKELRIGGINHYMLPLWNGNGLASPKFGNIAIEKLIERMLQLGSQKKNLVAKVFGGGEVIETKSHFHIGTRNIEMAETMLRELGIAIVAKSVGGPNGRKLEYDTDTGAVRQRMIQKTI</sequence>
<dbReference type="GO" id="GO:0006935">
    <property type="term" value="P:chemotaxis"/>
    <property type="evidence" value="ECO:0007669"/>
    <property type="project" value="UniProtKB-UniRule"/>
</dbReference>
<dbReference type="InterPro" id="IPR038592">
    <property type="entry name" value="CheD-like_sf"/>
</dbReference>
<comment type="caution">
    <text evidence="4">The sequence shown here is derived from an EMBL/GenBank/DDBJ whole genome shotgun (WGS) entry which is preliminary data.</text>
</comment>
<dbReference type="Proteomes" id="UP000054172">
    <property type="component" value="Unassembled WGS sequence"/>
</dbReference>
<dbReference type="PROSITE" id="PS51257">
    <property type="entry name" value="PROKAR_LIPOPROTEIN"/>
    <property type="match status" value="1"/>
</dbReference>
<dbReference type="InterPro" id="IPR011324">
    <property type="entry name" value="Cytotoxic_necrot_fac-like_cat"/>
</dbReference>
<evidence type="ECO:0000313" key="5">
    <source>
        <dbReference type="Proteomes" id="UP000054172"/>
    </source>
</evidence>
<dbReference type="GO" id="GO:0050568">
    <property type="term" value="F:protein-glutamine glutaminase activity"/>
    <property type="evidence" value="ECO:0007669"/>
    <property type="project" value="UniProtKB-UniRule"/>
</dbReference>
<dbReference type="AlphaFoldDB" id="A0A0Q4AYE8"/>
<organism evidence="4 5">
    <name type="scientific">Candidatus [Bacteroides] periocalifornicus</name>
    <dbReference type="NCBI Taxonomy" id="1702214"/>
    <lineage>
        <taxon>Bacteria</taxon>
        <taxon>Pseudomonadati</taxon>
        <taxon>Bacteroidota</taxon>
    </lineage>
</organism>
<evidence type="ECO:0000313" key="4">
    <source>
        <dbReference type="EMBL" id="KQM09102.1"/>
    </source>
</evidence>
<comment type="similarity">
    <text evidence="3">Belongs to the CheD family.</text>
</comment>
<dbReference type="HAMAP" id="MF_01440">
    <property type="entry name" value="CheD"/>
    <property type="match status" value="1"/>
</dbReference>
<evidence type="ECO:0000256" key="2">
    <source>
        <dbReference type="ARBA" id="ARBA00022801"/>
    </source>
</evidence>
<name>A0A0Q4AYE8_9BACT</name>
<dbReference type="EC" id="3.5.1.44" evidence="3"/>
<gene>
    <name evidence="3" type="primary">cheD</name>
    <name evidence="4" type="ORF">AL399_03525</name>
</gene>
<evidence type="ECO:0000256" key="1">
    <source>
        <dbReference type="ARBA" id="ARBA00022500"/>
    </source>
</evidence>
<evidence type="ECO:0000256" key="3">
    <source>
        <dbReference type="HAMAP-Rule" id="MF_01440"/>
    </source>
</evidence>
<keyword evidence="5" id="KW-1185">Reference proteome</keyword>
<accession>A0A0Q4AYE8</accession>
<proteinExistence type="inferred from homology"/>
<dbReference type="Pfam" id="PF03975">
    <property type="entry name" value="CheD"/>
    <property type="match status" value="1"/>
</dbReference>
<dbReference type="PANTHER" id="PTHR35147">
    <property type="entry name" value="CHEMORECEPTOR GLUTAMINE DEAMIDASE CHED-RELATED"/>
    <property type="match status" value="1"/>
</dbReference>
<comment type="catalytic activity">
    <reaction evidence="3">
        <text>L-glutaminyl-[protein] + H2O = L-glutamyl-[protein] + NH4(+)</text>
        <dbReference type="Rhea" id="RHEA:16441"/>
        <dbReference type="Rhea" id="RHEA-COMP:10207"/>
        <dbReference type="Rhea" id="RHEA-COMP:10208"/>
        <dbReference type="ChEBI" id="CHEBI:15377"/>
        <dbReference type="ChEBI" id="CHEBI:28938"/>
        <dbReference type="ChEBI" id="CHEBI:29973"/>
        <dbReference type="ChEBI" id="CHEBI:30011"/>
        <dbReference type="EC" id="3.5.1.44"/>
    </reaction>
</comment>
<dbReference type="EMBL" id="LIIK01000012">
    <property type="protein sequence ID" value="KQM09102.1"/>
    <property type="molecule type" value="Genomic_DNA"/>
</dbReference>
<dbReference type="CDD" id="cd16352">
    <property type="entry name" value="CheD"/>
    <property type="match status" value="1"/>
</dbReference>
<dbReference type="SUPFAM" id="SSF64438">
    <property type="entry name" value="CNF1/YfiH-like putative cysteine hydrolases"/>
    <property type="match status" value="1"/>
</dbReference>
<dbReference type="PANTHER" id="PTHR35147:SF3">
    <property type="entry name" value="CHEMORECEPTOR GLUTAMINE DEAMIDASE CHED 1-RELATED"/>
    <property type="match status" value="1"/>
</dbReference>
<dbReference type="PATRIC" id="fig|1702214.3.peg.1282"/>